<name>A0A9J5Z5A1_SOLCO</name>
<evidence type="ECO:0000313" key="2">
    <source>
        <dbReference type="Proteomes" id="UP000824120"/>
    </source>
</evidence>
<proteinExistence type="predicted"/>
<dbReference type="Proteomes" id="UP000824120">
    <property type="component" value="Chromosome 5"/>
</dbReference>
<protein>
    <submittedName>
        <fullName evidence="1">Uncharacterized protein</fullName>
    </submittedName>
</protein>
<organism evidence="1 2">
    <name type="scientific">Solanum commersonii</name>
    <name type="common">Commerson's wild potato</name>
    <name type="synonym">Commerson's nightshade</name>
    <dbReference type="NCBI Taxonomy" id="4109"/>
    <lineage>
        <taxon>Eukaryota</taxon>
        <taxon>Viridiplantae</taxon>
        <taxon>Streptophyta</taxon>
        <taxon>Embryophyta</taxon>
        <taxon>Tracheophyta</taxon>
        <taxon>Spermatophyta</taxon>
        <taxon>Magnoliopsida</taxon>
        <taxon>eudicotyledons</taxon>
        <taxon>Gunneridae</taxon>
        <taxon>Pentapetalae</taxon>
        <taxon>asterids</taxon>
        <taxon>lamiids</taxon>
        <taxon>Solanales</taxon>
        <taxon>Solanaceae</taxon>
        <taxon>Solanoideae</taxon>
        <taxon>Solaneae</taxon>
        <taxon>Solanum</taxon>
    </lineage>
</organism>
<comment type="caution">
    <text evidence="1">The sequence shown here is derived from an EMBL/GenBank/DDBJ whole genome shotgun (WGS) entry which is preliminary data.</text>
</comment>
<keyword evidence="2" id="KW-1185">Reference proteome</keyword>
<reference evidence="1 2" key="1">
    <citation type="submission" date="2020-09" db="EMBL/GenBank/DDBJ databases">
        <title>De no assembly of potato wild relative species, Solanum commersonii.</title>
        <authorList>
            <person name="Cho K."/>
        </authorList>
    </citation>
    <scope>NUCLEOTIDE SEQUENCE [LARGE SCALE GENOMIC DNA]</scope>
    <source>
        <strain evidence="1">LZ3.2</strain>
        <tissue evidence="1">Leaf</tissue>
    </source>
</reference>
<dbReference type="EMBL" id="JACXVP010000005">
    <property type="protein sequence ID" value="KAG5607826.1"/>
    <property type="molecule type" value="Genomic_DNA"/>
</dbReference>
<gene>
    <name evidence="1" type="ORF">H5410_029318</name>
</gene>
<evidence type="ECO:0000313" key="1">
    <source>
        <dbReference type="EMBL" id="KAG5607826.1"/>
    </source>
</evidence>
<sequence>MKQQHPELYTLSQQQQATVAMMRITEFYNSVARFNNLTKEVDRLEWNRNSKNFFCQICIQGAKCRSGEGKRLALEVDIETKNSLQKQAETINHLFLHCKWTDQLWRMFISLKGISWVIEKKDERLSRHAFGSQFGLRGTKGALRGLRTTFRILK</sequence>
<dbReference type="AlphaFoldDB" id="A0A9J5Z5A1"/>
<accession>A0A9J5Z5A1</accession>
<dbReference type="OrthoDB" id="1736928at2759"/>